<reference evidence="1" key="1">
    <citation type="submission" date="2014-09" db="EMBL/GenBank/DDBJ databases">
        <authorList>
            <person name="Magalhaes I.L.F."/>
            <person name="Oliveira U."/>
            <person name="Santos F.R."/>
            <person name="Vidigal T.H.D.A."/>
            <person name="Brescovit A.D."/>
            <person name="Santos A.J."/>
        </authorList>
    </citation>
    <scope>NUCLEOTIDE SEQUENCE</scope>
    <source>
        <tissue evidence="1">Shoot tissue taken approximately 20 cm above the soil surface</tissue>
    </source>
</reference>
<organism evidence="1">
    <name type="scientific">Arundo donax</name>
    <name type="common">Giant reed</name>
    <name type="synonym">Donax arundinaceus</name>
    <dbReference type="NCBI Taxonomy" id="35708"/>
    <lineage>
        <taxon>Eukaryota</taxon>
        <taxon>Viridiplantae</taxon>
        <taxon>Streptophyta</taxon>
        <taxon>Embryophyta</taxon>
        <taxon>Tracheophyta</taxon>
        <taxon>Spermatophyta</taxon>
        <taxon>Magnoliopsida</taxon>
        <taxon>Liliopsida</taxon>
        <taxon>Poales</taxon>
        <taxon>Poaceae</taxon>
        <taxon>PACMAD clade</taxon>
        <taxon>Arundinoideae</taxon>
        <taxon>Arundineae</taxon>
        <taxon>Arundo</taxon>
    </lineage>
</organism>
<accession>A0A0A9AR41</accession>
<sequence>MLIYVQLSLDPHYHLARHKQDCYLRLTYVDICAVITRSSLSSSQTQARLLSWTNLC</sequence>
<protein>
    <submittedName>
        <fullName evidence="1">Uncharacterized protein</fullName>
    </submittedName>
</protein>
<name>A0A0A9AR41_ARUDO</name>
<reference evidence="1" key="2">
    <citation type="journal article" date="2015" name="Data Brief">
        <title>Shoot transcriptome of the giant reed, Arundo donax.</title>
        <authorList>
            <person name="Barrero R.A."/>
            <person name="Guerrero F.D."/>
            <person name="Moolhuijzen P."/>
            <person name="Goolsby J.A."/>
            <person name="Tidwell J."/>
            <person name="Bellgard S.E."/>
            <person name="Bellgard M.I."/>
        </authorList>
    </citation>
    <scope>NUCLEOTIDE SEQUENCE</scope>
    <source>
        <tissue evidence="1">Shoot tissue taken approximately 20 cm above the soil surface</tissue>
    </source>
</reference>
<dbReference type="AlphaFoldDB" id="A0A0A9AR41"/>
<dbReference type="EMBL" id="GBRH01244314">
    <property type="protein sequence ID" value="JAD53581.1"/>
    <property type="molecule type" value="Transcribed_RNA"/>
</dbReference>
<proteinExistence type="predicted"/>
<evidence type="ECO:0000313" key="1">
    <source>
        <dbReference type="EMBL" id="JAD53581.1"/>
    </source>
</evidence>